<dbReference type="AlphaFoldDB" id="A0A1X2IDL5"/>
<dbReference type="OrthoDB" id="2289317at2759"/>
<gene>
    <name evidence="3" type="ORF">BCR42DRAFT_394096</name>
</gene>
<dbReference type="Proteomes" id="UP000193560">
    <property type="component" value="Unassembled WGS sequence"/>
</dbReference>
<accession>A0A1X2IDL5</accession>
<proteinExistence type="predicted"/>
<evidence type="ECO:0000256" key="2">
    <source>
        <dbReference type="SAM" id="Phobius"/>
    </source>
</evidence>
<sequence length="308" mass="34004">MSFARNYVPVGDLLTFYTSLVVMKVLNKIHHYGYVPKITDAMTNVELMDTTSDIPAFTPSLGLRYWMNKMKRTASKAAGQDNNDHDDDNDNPIKHSSPTEVLSSPTTTATKGNMDIQSLGNKSLNDATSTVSISGITGSYFGMSSMNGYDIDSSLRVLHYGASSERSSFLSDDIQSNASIKSKPWISQLISSTHNNNYDGEASTLPITNGAAHHSIRTFSSTEPSPISQHVCYYGKEMDDYSDDCDDDDDYDDGVDGDIFGTSYHASNSFLLVLVVLWDVITHLQLVIIVVAYLKMFLSYSKLPLNYI</sequence>
<feature type="compositionally biased region" description="Polar residues" evidence="1">
    <location>
        <begin position="94"/>
        <end position="121"/>
    </location>
</feature>
<comment type="caution">
    <text evidence="3">The sequence shown here is derived from an EMBL/GenBank/DDBJ whole genome shotgun (WGS) entry which is preliminary data.</text>
</comment>
<protein>
    <submittedName>
        <fullName evidence="3">Uncharacterized protein</fullName>
    </submittedName>
</protein>
<evidence type="ECO:0000313" key="4">
    <source>
        <dbReference type="Proteomes" id="UP000193560"/>
    </source>
</evidence>
<organism evidence="3 4">
    <name type="scientific">Absidia repens</name>
    <dbReference type="NCBI Taxonomy" id="90262"/>
    <lineage>
        <taxon>Eukaryota</taxon>
        <taxon>Fungi</taxon>
        <taxon>Fungi incertae sedis</taxon>
        <taxon>Mucoromycota</taxon>
        <taxon>Mucoromycotina</taxon>
        <taxon>Mucoromycetes</taxon>
        <taxon>Mucorales</taxon>
        <taxon>Cunninghamellaceae</taxon>
        <taxon>Absidia</taxon>
    </lineage>
</organism>
<feature type="transmembrane region" description="Helical" evidence="2">
    <location>
        <begin position="270"/>
        <end position="294"/>
    </location>
</feature>
<keyword evidence="4" id="KW-1185">Reference proteome</keyword>
<keyword evidence="2" id="KW-0812">Transmembrane</keyword>
<keyword evidence="2" id="KW-1133">Transmembrane helix</keyword>
<keyword evidence="2" id="KW-0472">Membrane</keyword>
<evidence type="ECO:0000256" key="1">
    <source>
        <dbReference type="SAM" id="MobiDB-lite"/>
    </source>
</evidence>
<feature type="region of interest" description="Disordered" evidence="1">
    <location>
        <begin position="74"/>
        <end position="121"/>
    </location>
</feature>
<reference evidence="3 4" key="1">
    <citation type="submission" date="2016-07" db="EMBL/GenBank/DDBJ databases">
        <title>Pervasive Adenine N6-methylation of Active Genes in Fungi.</title>
        <authorList>
            <consortium name="DOE Joint Genome Institute"/>
            <person name="Mondo S.J."/>
            <person name="Dannebaum R.O."/>
            <person name="Kuo R.C."/>
            <person name="Labutti K."/>
            <person name="Haridas S."/>
            <person name="Kuo A."/>
            <person name="Salamov A."/>
            <person name="Ahrendt S.R."/>
            <person name="Lipzen A."/>
            <person name="Sullivan W."/>
            <person name="Andreopoulos W.B."/>
            <person name="Clum A."/>
            <person name="Lindquist E."/>
            <person name="Daum C."/>
            <person name="Ramamoorthy G.K."/>
            <person name="Gryganskyi A."/>
            <person name="Culley D."/>
            <person name="Magnuson J.K."/>
            <person name="James T.Y."/>
            <person name="O'Malley M.A."/>
            <person name="Stajich J.E."/>
            <person name="Spatafora J.W."/>
            <person name="Visel A."/>
            <person name="Grigoriev I.V."/>
        </authorList>
    </citation>
    <scope>NUCLEOTIDE SEQUENCE [LARGE SCALE GENOMIC DNA]</scope>
    <source>
        <strain evidence="3 4">NRRL 1336</strain>
    </source>
</reference>
<dbReference type="EMBL" id="MCGE01000016">
    <property type="protein sequence ID" value="ORZ13692.1"/>
    <property type="molecule type" value="Genomic_DNA"/>
</dbReference>
<evidence type="ECO:0000313" key="3">
    <source>
        <dbReference type="EMBL" id="ORZ13692.1"/>
    </source>
</evidence>
<name>A0A1X2IDL5_9FUNG</name>